<dbReference type="Pfam" id="PF00132">
    <property type="entry name" value="Hexapep"/>
    <property type="match status" value="1"/>
</dbReference>
<dbReference type="InterPro" id="IPR029098">
    <property type="entry name" value="Acetyltransf_C"/>
</dbReference>
<accession>A0AB39VVD8</accession>
<reference evidence="7" key="1">
    <citation type="submission" date="2024-07" db="EMBL/GenBank/DDBJ databases">
        <authorList>
            <person name="Biller S.J."/>
        </authorList>
    </citation>
    <scope>NUCLEOTIDE SEQUENCE</scope>
    <source>
        <strain evidence="7">WC2420</strain>
    </source>
</reference>
<dbReference type="PANTHER" id="PTHR43480">
    <property type="entry name" value="ACYL-[ACYL-CARRIER-PROTEIN]--UDP-N-ACETYLGLUCOSAMINE O-ACYLTRANSFERASE"/>
    <property type="match status" value="1"/>
</dbReference>
<dbReference type="PANTHER" id="PTHR43480:SF1">
    <property type="entry name" value="ACYL-[ACYL-CARRIER-PROTEIN]--UDP-N-ACETYLGLUCOSAMINE O-ACYLTRANSFERASE, MITOCHONDRIAL-RELATED"/>
    <property type="match status" value="1"/>
</dbReference>
<sequence>MIHSSAVIARNSIIEKGAIIGANVRVGPFCYIQSNVEIGEGTVILSHAVINGHTRIGRENIIDSYCSLGEINQDLKYAGEATRLEIGHRNRIGGNATFHRGTVQGTGVTKIGDDNVFMEQIHLGHDCAVGNFTHFGLGAVLAGHVEIDDYVQLEQQAAVHQFCIIGTAAKILALSCVVQDIPPFFCVEGNRCRPIGINEQALARLVDQAPLRQIILNLYHRMYYCGEALETVREEIVELQREYPLLQCFEHFFARSKRGVIR</sequence>
<dbReference type="GO" id="GO:0009245">
    <property type="term" value="P:lipid A biosynthetic process"/>
    <property type="evidence" value="ECO:0007669"/>
    <property type="project" value="UniProtKB-KW"/>
</dbReference>
<evidence type="ECO:0000313" key="7">
    <source>
        <dbReference type="EMBL" id="XDU74161.1"/>
    </source>
</evidence>
<dbReference type="NCBIfam" id="TIGR01852">
    <property type="entry name" value="lipid_A_lpxA"/>
    <property type="match status" value="1"/>
</dbReference>
<keyword evidence="1" id="KW-0444">Lipid biosynthesis</keyword>
<evidence type="ECO:0000256" key="1">
    <source>
        <dbReference type="ARBA" id="ARBA00022516"/>
    </source>
</evidence>
<keyword evidence="2" id="KW-0441">Lipid A biosynthesis</keyword>
<evidence type="ECO:0000256" key="3">
    <source>
        <dbReference type="ARBA" id="ARBA00022679"/>
    </source>
</evidence>
<dbReference type="EMBL" id="CP165628">
    <property type="protein sequence ID" value="XDU74161.1"/>
    <property type="molecule type" value="Genomic_DNA"/>
</dbReference>
<feature type="domain" description="UDP N-acetylglucosamine O-acyltransferase C-terminal" evidence="6">
    <location>
        <begin position="180"/>
        <end position="261"/>
    </location>
</feature>
<gene>
    <name evidence="7" type="primary">lpxA</name>
    <name evidence="7" type="ORF">AB3G37_08875</name>
</gene>
<proteinExistence type="predicted"/>
<keyword evidence="3 7" id="KW-0808">Transferase</keyword>
<dbReference type="AlphaFoldDB" id="A0AB39VVD8"/>
<name>A0AB39VVD8_9GAMM</name>
<dbReference type="NCBIfam" id="NF003657">
    <property type="entry name" value="PRK05289.1"/>
    <property type="match status" value="1"/>
</dbReference>
<dbReference type="EC" id="2.3.1.129" evidence="7"/>
<keyword evidence="5 7" id="KW-0012">Acyltransferase</keyword>
<evidence type="ECO:0000259" key="6">
    <source>
        <dbReference type="Pfam" id="PF13720"/>
    </source>
</evidence>
<evidence type="ECO:0000256" key="2">
    <source>
        <dbReference type="ARBA" id="ARBA00022556"/>
    </source>
</evidence>
<organism evidence="7">
    <name type="scientific">Rouxiella sp. WC2420</name>
    <dbReference type="NCBI Taxonomy" id="3234145"/>
    <lineage>
        <taxon>Bacteria</taxon>
        <taxon>Pseudomonadati</taxon>
        <taxon>Pseudomonadota</taxon>
        <taxon>Gammaproteobacteria</taxon>
        <taxon>Enterobacterales</taxon>
        <taxon>Yersiniaceae</taxon>
        <taxon>Rouxiella</taxon>
    </lineage>
</organism>
<dbReference type="SUPFAM" id="SSF51161">
    <property type="entry name" value="Trimeric LpxA-like enzymes"/>
    <property type="match status" value="1"/>
</dbReference>
<dbReference type="GO" id="GO:0008780">
    <property type="term" value="F:acyl-[acyl-carrier-protein]-UDP-N-acetylglucosamine O-acyltransferase activity"/>
    <property type="evidence" value="ECO:0007669"/>
    <property type="project" value="UniProtKB-EC"/>
</dbReference>
<keyword evidence="4" id="KW-0443">Lipid metabolism</keyword>
<dbReference type="InterPro" id="IPR011004">
    <property type="entry name" value="Trimer_LpxA-like_sf"/>
</dbReference>
<dbReference type="InterPro" id="IPR010137">
    <property type="entry name" value="Lipid_A_LpxA"/>
</dbReference>
<dbReference type="InterPro" id="IPR001451">
    <property type="entry name" value="Hexapep"/>
</dbReference>
<dbReference type="GO" id="GO:0016020">
    <property type="term" value="C:membrane"/>
    <property type="evidence" value="ECO:0007669"/>
    <property type="project" value="GOC"/>
</dbReference>
<evidence type="ECO:0000256" key="5">
    <source>
        <dbReference type="ARBA" id="ARBA00023315"/>
    </source>
</evidence>
<dbReference type="Gene3D" id="2.160.10.10">
    <property type="entry name" value="Hexapeptide repeat proteins"/>
    <property type="match status" value="1"/>
</dbReference>
<dbReference type="RefSeq" id="WP_369790379.1">
    <property type="nucleotide sequence ID" value="NZ_CP165628.1"/>
</dbReference>
<protein>
    <submittedName>
        <fullName evidence="7">Acyl-ACP--UDP-N-acetylglucosamine O-acyltransferase</fullName>
        <ecNumber evidence="7">2.3.1.129</ecNumber>
    </submittedName>
</protein>
<dbReference type="PIRSF" id="PIRSF000456">
    <property type="entry name" value="UDP-GlcNAc_acltr"/>
    <property type="match status" value="1"/>
</dbReference>
<evidence type="ECO:0000256" key="4">
    <source>
        <dbReference type="ARBA" id="ARBA00023098"/>
    </source>
</evidence>
<dbReference type="Pfam" id="PF13720">
    <property type="entry name" value="Acetyltransf_11"/>
    <property type="match status" value="1"/>
</dbReference>